<evidence type="ECO:0000256" key="1">
    <source>
        <dbReference type="SAM" id="MobiDB-lite"/>
    </source>
</evidence>
<dbReference type="AlphaFoldDB" id="A0A3R7MCU0"/>
<evidence type="ECO:0000313" key="3">
    <source>
        <dbReference type="Proteomes" id="UP000283509"/>
    </source>
</evidence>
<organism evidence="2 3">
    <name type="scientific">Penaeus vannamei</name>
    <name type="common">Whiteleg shrimp</name>
    <name type="synonym">Litopenaeus vannamei</name>
    <dbReference type="NCBI Taxonomy" id="6689"/>
    <lineage>
        <taxon>Eukaryota</taxon>
        <taxon>Metazoa</taxon>
        <taxon>Ecdysozoa</taxon>
        <taxon>Arthropoda</taxon>
        <taxon>Crustacea</taxon>
        <taxon>Multicrustacea</taxon>
        <taxon>Malacostraca</taxon>
        <taxon>Eumalacostraca</taxon>
        <taxon>Eucarida</taxon>
        <taxon>Decapoda</taxon>
        <taxon>Dendrobranchiata</taxon>
        <taxon>Penaeoidea</taxon>
        <taxon>Penaeidae</taxon>
        <taxon>Penaeus</taxon>
    </lineage>
</organism>
<name>A0A3R7MCU0_PENVA</name>
<reference evidence="2 3" key="2">
    <citation type="submission" date="2019-01" db="EMBL/GenBank/DDBJ databases">
        <title>The decoding of complex shrimp genome reveals the adaptation for benthos swimmer, frequently molting mechanism and breeding impact on genome.</title>
        <authorList>
            <person name="Sun Y."/>
            <person name="Gao Y."/>
            <person name="Yu Y."/>
        </authorList>
    </citation>
    <scope>NUCLEOTIDE SEQUENCE [LARGE SCALE GENOMIC DNA]</scope>
    <source>
        <tissue evidence="2">Muscle</tissue>
    </source>
</reference>
<sequence>MPYLPPLPHKSCDDGGTSECPLARVRRRPCSALPFGTLLALARTPRAWHLKRTYPSPPIWSLSSLPFAPSPLLYLPCFRLFPPLFTSTSFGCIPLHLPSLPASPPPFYPTLHFPLDPSLSLSLLSSFPLPLSSIPLPPSSLFVPYHSLPLSILLPLRFTTSLLVLLPLSWPAHPNAAKEGRPVLSVGRSPSVGFLFVRASLGGGPPAAPRSSVSLRLRFPPARFPSDGVSSSLPSEALLSIRLSLRLLSYGVSLRLCSSTASPSVCISLHASPSVCLSLRKHLVPPSPSFVCLSFLLLLPPFCTSPIRRTSPSVLCTPPPPLPGPPPLPRPPFLLSSPNPPASPQTPTCHTSPSPSYSPPRLLPPSPSPAPSPPPRPTPAPQWRAGLLL</sequence>
<proteinExistence type="predicted"/>
<keyword evidence="3" id="KW-1185">Reference proteome</keyword>
<dbReference type="EMBL" id="QCYY01002075">
    <property type="protein sequence ID" value="ROT73053.1"/>
    <property type="molecule type" value="Genomic_DNA"/>
</dbReference>
<evidence type="ECO:0000313" key="2">
    <source>
        <dbReference type="EMBL" id="ROT73053.1"/>
    </source>
</evidence>
<feature type="compositionally biased region" description="Pro residues" evidence="1">
    <location>
        <begin position="318"/>
        <end position="344"/>
    </location>
</feature>
<comment type="caution">
    <text evidence="2">The sequence shown here is derived from an EMBL/GenBank/DDBJ whole genome shotgun (WGS) entry which is preliminary data.</text>
</comment>
<gene>
    <name evidence="2" type="ORF">C7M84_008533</name>
</gene>
<feature type="region of interest" description="Disordered" evidence="1">
    <location>
        <begin position="318"/>
        <end position="389"/>
    </location>
</feature>
<dbReference type="Proteomes" id="UP000283509">
    <property type="component" value="Unassembled WGS sequence"/>
</dbReference>
<feature type="compositionally biased region" description="Pro residues" evidence="1">
    <location>
        <begin position="356"/>
        <end position="380"/>
    </location>
</feature>
<protein>
    <submittedName>
        <fullName evidence="2">Uncharacterized protein</fullName>
    </submittedName>
</protein>
<accession>A0A3R7MCU0</accession>
<reference evidence="2 3" key="1">
    <citation type="submission" date="2018-04" db="EMBL/GenBank/DDBJ databases">
        <authorList>
            <person name="Zhang X."/>
            <person name="Yuan J."/>
            <person name="Li F."/>
            <person name="Xiang J."/>
        </authorList>
    </citation>
    <scope>NUCLEOTIDE SEQUENCE [LARGE SCALE GENOMIC DNA]</scope>
    <source>
        <tissue evidence="2">Muscle</tissue>
    </source>
</reference>